<reference evidence="2" key="3">
    <citation type="submission" date="2015-04" db="UniProtKB">
        <authorList>
            <consortium name="EnsemblPlants"/>
        </authorList>
    </citation>
    <scope>IDENTIFICATION</scope>
    <source>
        <strain evidence="2">cv. Jemalong A17</strain>
    </source>
</reference>
<proteinExistence type="predicted"/>
<accession>A0A072UVA0</accession>
<keyword evidence="3" id="KW-1185">Reference proteome</keyword>
<evidence type="ECO:0000313" key="2">
    <source>
        <dbReference type="EnsemblPlants" id="KEH32983"/>
    </source>
</evidence>
<evidence type="ECO:0000313" key="1">
    <source>
        <dbReference type="EMBL" id="KEH32983.1"/>
    </source>
</evidence>
<dbReference type="EMBL" id="CM001219">
    <property type="protein sequence ID" value="KEH32983.1"/>
    <property type="molecule type" value="Genomic_DNA"/>
</dbReference>
<protein>
    <submittedName>
        <fullName evidence="1 2">Uncharacterized protein</fullName>
    </submittedName>
</protein>
<reference evidence="1 3" key="2">
    <citation type="journal article" date="2014" name="BMC Genomics">
        <title>An improved genome release (version Mt4.0) for the model legume Medicago truncatula.</title>
        <authorList>
            <person name="Tang H."/>
            <person name="Krishnakumar V."/>
            <person name="Bidwell S."/>
            <person name="Rosen B."/>
            <person name="Chan A."/>
            <person name="Zhou S."/>
            <person name="Gentzbittel L."/>
            <person name="Childs K.L."/>
            <person name="Yandell M."/>
            <person name="Gundlach H."/>
            <person name="Mayer K.F."/>
            <person name="Schwartz D.C."/>
            <person name="Town C.D."/>
        </authorList>
    </citation>
    <scope>GENOME REANNOTATION</scope>
    <source>
        <strain evidence="1">A17</strain>
        <strain evidence="2 3">cv. Jemalong A17</strain>
    </source>
</reference>
<organism evidence="1 3">
    <name type="scientific">Medicago truncatula</name>
    <name type="common">Barrel medic</name>
    <name type="synonym">Medicago tribuloides</name>
    <dbReference type="NCBI Taxonomy" id="3880"/>
    <lineage>
        <taxon>Eukaryota</taxon>
        <taxon>Viridiplantae</taxon>
        <taxon>Streptophyta</taxon>
        <taxon>Embryophyta</taxon>
        <taxon>Tracheophyta</taxon>
        <taxon>Spermatophyta</taxon>
        <taxon>Magnoliopsida</taxon>
        <taxon>eudicotyledons</taxon>
        <taxon>Gunneridae</taxon>
        <taxon>Pentapetalae</taxon>
        <taxon>rosids</taxon>
        <taxon>fabids</taxon>
        <taxon>Fabales</taxon>
        <taxon>Fabaceae</taxon>
        <taxon>Papilionoideae</taxon>
        <taxon>50 kb inversion clade</taxon>
        <taxon>NPAAA clade</taxon>
        <taxon>Hologalegina</taxon>
        <taxon>IRL clade</taxon>
        <taxon>Trifolieae</taxon>
        <taxon>Medicago</taxon>
    </lineage>
</organism>
<dbReference type="AlphaFoldDB" id="A0A072UVA0"/>
<name>A0A072UVA0_MEDTR</name>
<dbReference type="HOGENOM" id="CLU_1646224_0_0_1"/>
<reference evidence="1 3" key="1">
    <citation type="journal article" date="2011" name="Nature">
        <title>The Medicago genome provides insight into the evolution of rhizobial symbioses.</title>
        <authorList>
            <person name="Young N.D."/>
            <person name="Debelle F."/>
            <person name="Oldroyd G.E."/>
            <person name="Geurts R."/>
            <person name="Cannon S.B."/>
            <person name="Udvardi M.K."/>
            <person name="Benedito V.A."/>
            <person name="Mayer K.F."/>
            <person name="Gouzy J."/>
            <person name="Schoof H."/>
            <person name="Van de Peer Y."/>
            <person name="Proost S."/>
            <person name="Cook D.R."/>
            <person name="Meyers B.C."/>
            <person name="Spannagl M."/>
            <person name="Cheung F."/>
            <person name="De Mita S."/>
            <person name="Krishnakumar V."/>
            <person name="Gundlach H."/>
            <person name="Zhou S."/>
            <person name="Mudge J."/>
            <person name="Bharti A.K."/>
            <person name="Murray J.D."/>
            <person name="Naoumkina M.A."/>
            <person name="Rosen B."/>
            <person name="Silverstein K.A."/>
            <person name="Tang H."/>
            <person name="Rombauts S."/>
            <person name="Zhao P.X."/>
            <person name="Zhou P."/>
            <person name="Barbe V."/>
            <person name="Bardou P."/>
            <person name="Bechner M."/>
            <person name="Bellec A."/>
            <person name="Berger A."/>
            <person name="Berges H."/>
            <person name="Bidwell S."/>
            <person name="Bisseling T."/>
            <person name="Choisne N."/>
            <person name="Couloux A."/>
            <person name="Denny R."/>
            <person name="Deshpande S."/>
            <person name="Dai X."/>
            <person name="Doyle J.J."/>
            <person name="Dudez A.M."/>
            <person name="Farmer A.D."/>
            <person name="Fouteau S."/>
            <person name="Franken C."/>
            <person name="Gibelin C."/>
            <person name="Gish J."/>
            <person name="Goldstein S."/>
            <person name="Gonzalez A.J."/>
            <person name="Green P.J."/>
            <person name="Hallab A."/>
            <person name="Hartog M."/>
            <person name="Hua A."/>
            <person name="Humphray S.J."/>
            <person name="Jeong D.H."/>
            <person name="Jing Y."/>
            <person name="Jocker A."/>
            <person name="Kenton S.M."/>
            <person name="Kim D.J."/>
            <person name="Klee K."/>
            <person name="Lai H."/>
            <person name="Lang C."/>
            <person name="Lin S."/>
            <person name="Macmil S.L."/>
            <person name="Magdelenat G."/>
            <person name="Matthews L."/>
            <person name="McCorrison J."/>
            <person name="Monaghan E.L."/>
            <person name="Mun J.H."/>
            <person name="Najar F.Z."/>
            <person name="Nicholson C."/>
            <person name="Noirot C."/>
            <person name="O'Bleness M."/>
            <person name="Paule C.R."/>
            <person name="Poulain J."/>
            <person name="Prion F."/>
            <person name="Qin B."/>
            <person name="Qu C."/>
            <person name="Retzel E.F."/>
            <person name="Riddle C."/>
            <person name="Sallet E."/>
            <person name="Samain S."/>
            <person name="Samson N."/>
            <person name="Sanders I."/>
            <person name="Saurat O."/>
            <person name="Scarpelli C."/>
            <person name="Schiex T."/>
            <person name="Segurens B."/>
            <person name="Severin A.J."/>
            <person name="Sherrier D.J."/>
            <person name="Shi R."/>
            <person name="Sims S."/>
            <person name="Singer S.R."/>
            <person name="Sinharoy S."/>
            <person name="Sterck L."/>
            <person name="Viollet A."/>
            <person name="Wang B.B."/>
            <person name="Wang K."/>
            <person name="Wang M."/>
            <person name="Wang X."/>
            <person name="Warfsmann J."/>
            <person name="Weissenbach J."/>
            <person name="White D.D."/>
            <person name="White J.D."/>
            <person name="Wiley G.B."/>
            <person name="Wincker P."/>
            <person name="Xing Y."/>
            <person name="Yang L."/>
            <person name="Yao Z."/>
            <person name="Ying F."/>
            <person name="Zhai J."/>
            <person name="Zhou L."/>
            <person name="Zuber A."/>
            <person name="Denarie J."/>
            <person name="Dixon R.A."/>
            <person name="May G.D."/>
            <person name="Schwartz D.C."/>
            <person name="Rogers J."/>
            <person name="Quetier F."/>
            <person name="Town C.D."/>
            <person name="Roe B.A."/>
        </authorList>
    </citation>
    <scope>NUCLEOTIDE SEQUENCE [LARGE SCALE GENOMIC DNA]</scope>
    <source>
        <strain evidence="1">A17</strain>
        <strain evidence="2 3">cv. Jemalong A17</strain>
    </source>
</reference>
<dbReference type="EnsemblPlants" id="KEH32983">
    <property type="protein sequence ID" value="KEH32983"/>
    <property type="gene ID" value="MTR_3g012390"/>
</dbReference>
<gene>
    <name evidence="1" type="ordered locus">MTR_3g012390</name>
</gene>
<evidence type="ECO:0000313" key="3">
    <source>
        <dbReference type="Proteomes" id="UP000002051"/>
    </source>
</evidence>
<sequence>MLRIGGLLIAGCPKWIVPDRMQLLCLLILNFCIDRPFGFSIYQDNLFVHVSNFCLDRPFGFSVHRDAHFCLSHLFRFATYRTFMFDRVFLDCTDIQRKCEFVTICSHEGHCTRAFIVRRPLALGVWLESFDGYDAPACERSHREPLHFPLLQLRIQGIQSS</sequence>
<dbReference type="Proteomes" id="UP000002051">
    <property type="component" value="Chromosome 3"/>
</dbReference>